<dbReference type="NCBIfam" id="TIGR00016">
    <property type="entry name" value="ackA"/>
    <property type="match status" value="1"/>
</dbReference>
<dbReference type="EMBL" id="LAZR01017944">
    <property type="protein sequence ID" value="KKL98352.1"/>
    <property type="molecule type" value="Genomic_DNA"/>
</dbReference>
<dbReference type="InterPro" id="IPR023865">
    <property type="entry name" value="Aliphatic_acid_kinase_CS"/>
</dbReference>
<keyword evidence="3" id="KW-0418">Kinase</keyword>
<dbReference type="PANTHER" id="PTHR21060:SF15">
    <property type="entry name" value="ACETATE KINASE-RELATED"/>
    <property type="match status" value="1"/>
</dbReference>
<keyword evidence="1" id="KW-0808">Transferase</keyword>
<dbReference type="Gene3D" id="3.30.420.40">
    <property type="match status" value="2"/>
</dbReference>
<dbReference type="HAMAP" id="MF_00020">
    <property type="entry name" value="Acetate_kinase"/>
    <property type="match status" value="1"/>
</dbReference>
<organism evidence="5">
    <name type="scientific">marine sediment metagenome</name>
    <dbReference type="NCBI Taxonomy" id="412755"/>
    <lineage>
        <taxon>unclassified sequences</taxon>
        <taxon>metagenomes</taxon>
        <taxon>ecological metagenomes</taxon>
    </lineage>
</organism>
<sequence>PLHNPSNLTGIVACEKHFPDIPGVAVFDTAFHTTIPAHAYLYGLPYQMYSEDKIRRYGFHGTSHHYVCHAAADFLSQPADDLKIISCHLGNGCSITAIDRGKSIDTSMGFTPLEGLMMGTRSGDIDPAIIFYLMEHKKLESQQVKELLNKESGLFGLAGIGSSDLRDILAARENGNRLADTAIRTFVYRIKKYLGAYTAALGGLDTIIFTAGIGENAPFIREMVCQNLEGLGIVIDSEKNAAGNQTIREIQHKDSRVNILVIPTNEEKEIALQVIKLLFTEKLAET</sequence>
<proteinExistence type="inferred from homology"/>
<dbReference type="SUPFAM" id="SSF53067">
    <property type="entry name" value="Actin-like ATPase domain"/>
    <property type="match status" value="2"/>
</dbReference>
<dbReference type="InterPro" id="IPR043129">
    <property type="entry name" value="ATPase_NBD"/>
</dbReference>
<dbReference type="PRINTS" id="PR00471">
    <property type="entry name" value="ACETATEKNASE"/>
</dbReference>
<evidence type="ECO:0008006" key="6">
    <source>
        <dbReference type="Google" id="ProtNLM"/>
    </source>
</evidence>
<evidence type="ECO:0000256" key="4">
    <source>
        <dbReference type="ARBA" id="ARBA00022840"/>
    </source>
</evidence>
<keyword evidence="4" id="KW-0067">ATP-binding</keyword>
<dbReference type="PROSITE" id="PS01076">
    <property type="entry name" value="ACETATE_KINASE_2"/>
    <property type="match status" value="1"/>
</dbReference>
<dbReference type="PANTHER" id="PTHR21060">
    <property type="entry name" value="ACETATE KINASE"/>
    <property type="match status" value="1"/>
</dbReference>
<comment type="caution">
    <text evidence="5">The sequence shown here is derived from an EMBL/GenBank/DDBJ whole genome shotgun (WGS) entry which is preliminary data.</text>
</comment>
<feature type="non-terminal residue" evidence="5">
    <location>
        <position position="1"/>
    </location>
</feature>
<evidence type="ECO:0000256" key="2">
    <source>
        <dbReference type="ARBA" id="ARBA00022741"/>
    </source>
</evidence>
<evidence type="ECO:0000256" key="3">
    <source>
        <dbReference type="ARBA" id="ARBA00022777"/>
    </source>
</evidence>
<dbReference type="InterPro" id="IPR004372">
    <property type="entry name" value="Ac/propionate_kinase"/>
</dbReference>
<evidence type="ECO:0000313" key="5">
    <source>
        <dbReference type="EMBL" id="KKL98352.1"/>
    </source>
</evidence>
<dbReference type="InterPro" id="IPR000890">
    <property type="entry name" value="Aliphatic_acid_kin_short-chain"/>
</dbReference>
<protein>
    <recommendedName>
        <fullName evidence="6">Acetate kinase</fullName>
    </recommendedName>
</protein>
<keyword evidence="2" id="KW-0547">Nucleotide-binding</keyword>
<evidence type="ECO:0000256" key="1">
    <source>
        <dbReference type="ARBA" id="ARBA00022679"/>
    </source>
</evidence>
<dbReference type="Pfam" id="PF00871">
    <property type="entry name" value="Acetate_kinase"/>
    <property type="match status" value="1"/>
</dbReference>
<dbReference type="AlphaFoldDB" id="A0A0F9JH91"/>
<gene>
    <name evidence="5" type="ORF">LCGC14_1825290</name>
</gene>
<name>A0A0F9JH91_9ZZZZ</name>
<dbReference type="GO" id="GO:0006083">
    <property type="term" value="P:acetate metabolic process"/>
    <property type="evidence" value="ECO:0007669"/>
    <property type="project" value="TreeGrafter"/>
</dbReference>
<dbReference type="GO" id="GO:0005524">
    <property type="term" value="F:ATP binding"/>
    <property type="evidence" value="ECO:0007669"/>
    <property type="project" value="UniProtKB-KW"/>
</dbReference>
<reference evidence="5" key="1">
    <citation type="journal article" date="2015" name="Nature">
        <title>Complex archaea that bridge the gap between prokaryotes and eukaryotes.</title>
        <authorList>
            <person name="Spang A."/>
            <person name="Saw J.H."/>
            <person name="Jorgensen S.L."/>
            <person name="Zaremba-Niedzwiedzka K."/>
            <person name="Martijn J."/>
            <person name="Lind A.E."/>
            <person name="van Eijk R."/>
            <person name="Schleper C."/>
            <person name="Guy L."/>
            <person name="Ettema T.J."/>
        </authorList>
    </citation>
    <scope>NUCLEOTIDE SEQUENCE</scope>
</reference>
<accession>A0A0F9JH91</accession>
<dbReference type="GO" id="GO:0008776">
    <property type="term" value="F:acetate kinase activity"/>
    <property type="evidence" value="ECO:0007669"/>
    <property type="project" value="TreeGrafter"/>
</dbReference>